<proteinExistence type="predicted"/>
<organism evidence="2 3">
    <name type="scientific">Ophiocordyceps camponoti-rufipedis</name>
    <dbReference type="NCBI Taxonomy" id="2004952"/>
    <lineage>
        <taxon>Eukaryota</taxon>
        <taxon>Fungi</taxon>
        <taxon>Dikarya</taxon>
        <taxon>Ascomycota</taxon>
        <taxon>Pezizomycotina</taxon>
        <taxon>Sordariomycetes</taxon>
        <taxon>Hypocreomycetidae</taxon>
        <taxon>Hypocreales</taxon>
        <taxon>Ophiocordycipitaceae</taxon>
        <taxon>Ophiocordyceps</taxon>
    </lineage>
</organism>
<evidence type="ECO:0000313" key="2">
    <source>
        <dbReference type="EMBL" id="PHH76879.1"/>
    </source>
</evidence>
<reference evidence="2 3" key="1">
    <citation type="submission" date="2017-06" db="EMBL/GenBank/DDBJ databases">
        <title>Ant-infecting Ophiocordyceps genomes reveal a high diversity of potential behavioral manipulation genes and a possible major role for enterotoxins.</title>
        <authorList>
            <person name="De Bekker C."/>
            <person name="Evans H.C."/>
            <person name="Brachmann A."/>
            <person name="Hughes D.P."/>
        </authorList>
    </citation>
    <scope>NUCLEOTIDE SEQUENCE [LARGE SCALE GENOMIC DNA]</scope>
    <source>
        <strain evidence="2 3">Map16</strain>
    </source>
</reference>
<evidence type="ECO:0000256" key="1">
    <source>
        <dbReference type="SAM" id="MobiDB-lite"/>
    </source>
</evidence>
<protein>
    <submittedName>
        <fullName evidence="2">Uncharacterized protein</fullName>
    </submittedName>
</protein>
<feature type="compositionally biased region" description="Pro residues" evidence="1">
    <location>
        <begin position="42"/>
        <end position="51"/>
    </location>
</feature>
<dbReference type="OrthoDB" id="5419162at2759"/>
<dbReference type="EMBL" id="NJES01000143">
    <property type="protein sequence ID" value="PHH76879.1"/>
    <property type="molecule type" value="Genomic_DNA"/>
</dbReference>
<gene>
    <name evidence="2" type="ORF">CDD80_1139</name>
</gene>
<comment type="caution">
    <text evidence="2">The sequence shown here is derived from an EMBL/GenBank/DDBJ whole genome shotgun (WGS) entry which is preliminary data.</text>
</comment>
<dbReference type="AlphaFoldDB" id="A0A2C5XMQ0"/>
<name>A0A2C5XMQ0_9HYPO</name>
<feature type="compositionally biased region" description="Basic and acidic residues" evidence="1">
    <location>
        <begin position="59"/>
        <end position="68"/>
    </location>
</feature>
<feature type="region of interest" description="Disordered" evidence="1">
    <location>
        <begin position="1"/>
        <end position="68"/>
    </location>
</feature>
<dbReference type="Proteomes" id="UP000226431">
    <property type="component" value="Unassembled WGS sequence"/>
</dbReference>
<evidence type="ECO:0000313" key="3">
    <source>
        <dbReference type="Proteomes" id="UP000226431"/>
    </source>
</evidence>
<sequence>MDSAPDSDAMAQAMGFSSFGGPPKKRPRHEAVIAPARAGPSSLPPRPPPPAARHQKNKRPYEGHYDHLSNENPWLALEKALGLESQQTAVPRPNKRELVKP</sequence>
<accession>A0A2C5XMQ0</accession>
<keyword evidence="3" id="KW-1185">Reference proteome</keyword>